<gene>
    <name evidence="1" type="ORF">PPACK8108_LOCUS24837</name>
</gene>
<keyword evidence="2" id="KW-1185">Reference proteome</keyword>
<reference evidence="1" key="1">
    <citation type="submission" date="2022-06" db="EMBL/GenBank/DDBJ databases">
        <authorList>
            <consortium name="SYNGENTA / RWTH Aachen University"/>
        </authorList>
    </citation>
    <scope>NUCLEOTIDE SEQUENCE</scope>
</reference>
<feature type="non-terminal residue" evidence="1">
    <location>
        <position position="1"/>
    </location>
</feature>
<evidence type="ECO:0000313" key="1">
    <source>
        <dbReference type="EMBL" id="CAH7689717.1"/>
    </source>
</evidence>
<proteinExistence type="predicted"/>
<dbReference type="Proteomes" id="UP001153365">
    <property type="component" value="Unassembled WGS sequence"/>
</dbReference>
<name>A0AAV0BRI8_PHAPC</name>
<comment type="caution">
    <text evidence="1">The sequence shown here is derived from an EMBL/GenBank/DDBJ whole genome shotgun (WGS) entry which is preliminary data.</text>
</comment>
<accession>A0AAV0BRI8</accession>
<organism evidence="1 2">
    <name type="scientific">Phakopsora pachyrhizi</name>
    <name type="common">Asian soybean rust disease fungus</name>
    <dbReference type="NCBI Taxonomy" id="170000"/>
    <lineage>
        <taxon>Eukaryota</taxon>
        <taxon>Fungi</taxon>
        <taxon>Dikarya</taxon>
        <taxon>Basidiomycota</taxon>
        <taxon>Pucciniomycotina</taxon>
        <taxon>Pucciniomycetes</taxon>
        <taxon>Pucciniales</taxon>
        <taxon>Phakopsoraceae</taxon>
        <taxon>Phakopsora</taxon>
    </lineage>
</organism>
<dbReference type="AlphaFoldDB" id="A0AAV0BRI8"/>
<protein>
    <submittedName>
        <fullName evidence="1">Expressed protein</fullName>
    </submittedName>
</protein>
<sequence>YWFYHEVGSDSSKNHLLSLSLSLGMNPQHGNPPSNIRSVGSELNFAFKDDHPGQGLNSGKRILESKNDPLRDSPVDINLNQKDLKETVEGSPQAIKKEHDVKLESHVYYNRNWGRVVQEKLENVLYSLWPKLTLLEKSNSSENSLLNFMQHMDSFAENILLSMKPTDNHNSKSFWSENQIKAAKPNTYGSENKLEKILDHKKIPLDKTLVDEWLIKIEHHSNKEFRISALNFIDIFHKQIESNGDEYFYIPNNQIKMFFETKDDKQRKQVLSKLEWPLEEGKEYHRPAYYTSKITTPEIKLIRWKDIFVSDKKIDLNEKRSSIIKNRYFPPWFVNYSSNIRHRDNFRRIFLIYSTMINKIFCEGHSDLTKNFLKRQEEAIEFYDKIWELLKIQDYKNTKKYYSYLFIENKELPIPEERKSHFLQTYNIQERVKAKSEVFEVKTSSEYLYQNSTLWKFIALWLAGKRYDLYKLIFLKEDTKNLRFKPFISTLISLAAYDCHHL</sequence>
<dbReference type="EMBL" id="CALTRL010006115">
    <property type="protein sequence ID" value="CAH7689717.1"/>
    <property type="molecule type" value="Genomic_DNA"/>
</dbReference>
<evidence type="ECO:0000313" key="2">
    <source>
        <dbReference type="Proteomes" id="UP001153365"/>
    </source>
</evidence>